<protein>
    <submittedName>
        <fullName evidence="1">Uncharacterized protein</fullName>
    </submittedName>
</protein>
<reference evidence="2" key="1">
    <citation type="journal article" date="2011" name="Nat. Biotechnol.">
        <title>The genomic sequence of the Chinese hamster ovary (CHO)-K1 cell line.</title>
        <authorList>
            <person name="Xu X."/>
            <person name="Nagarajan H."/>
            <person name="Lewis N.E."/>
            <person name="Pan S."/>
            <person name="Cai Z."/>
            <person name="Liu X."/>
            <person name="Chen W."/>
            <person name="Xie M."/>
            <person name="Wang W."/>
            <person name="Hammond S."/>
            <person name="Andersen M.R."/>
            <person name="Neff N."/>
            <person name="Passarelli B."/>
            <person name="Koh W."/>
            <person name="Fan H.C."/>
            <person name="Wang J."/>
            <person name="Gui Y."/>
            <person name="Lee K.H."/>
            <person name="Betenbaugh M.J."/>
            <person name="Quake S.R."/>
            <person name="Famili I."/>
            <person name="Palsson B.O."/>
            <person name="Wang J."/>
        </authorList>
    </citation>
    <scope>NUCLEOTIDE SEQUENCE [LARGE SCALE GENOMIC DNA]</scope>
    <source>
        <strain evidence="2">CHO K1 cell line</strain>
    </source>
</reference>
<dbReference type="InParanoid" id="G3IP70"/>
<gene>
    <name evidence="1" type="ORF">I79_025774</name>
</gene>
<evidence type="ECO:0000313" key="1">
    <source>
        <dbReference type="EMBL" id="EGV91526.1"/>
    </source>
</evidence>
<organism evidence="1 2">
    <name type="scientific">Cricetulus griseus</name>
    <name type="common">Chinese hamster</name>
    <name type="synonym">Cricetulus barabensis griseus</name>
    <dbReference type="NCBI Taxonomy" id="10029"/>
    <lineage>
        <taxon>Eukaryota</taxon>
        <taxon>Metazoa</taxon>
        <taxon>Chordata</taxon>
        <taxon>Craniata</taxon>
        <taxon>Vertebrata</taxon>
        <taxon>Euteleostomi</taxon>
        <taxon>Mammalia</taxon>
        <taxon>Eutheria</taxon>
        <taxon>Euarchontoglires</taxon>
        <taxon>Glires</taxon>
        <taxon>Rodentia</taxon>
        <taxon>Myomorpha</taxon>
        <taxon>Muroidea</taxon>
        <taxon>Cricetidae</taxon>
        <taxon>Cricetinae</taxon>
        <taxon>Cricetulus</taxon>
    </lineage>
</organism>
<proteinExistence type="predicted"/>
<sequence length="82" mass="8819">MTAKGGISGGQVLSACEYCVQFKLAKGIGGSQRVAEEGRLSVGALRRHPWAAVGNGTMLWPCPCPFHPQLQNSQRRGTRKHS</sequence>
<dbReference type="EMBL" id="JH009234">
    <property type="protein sequence ID" value="EGV91526.1"/>
    <property type="molecule type" value="Genomic_DNA"/>
</dbReference>
<evidence type="ECO:0000313" key="2">
    <source>
        <dbReference type="Proteomes" id="UP000001075"/>
    </source>
</evidence>
<name>G3IP70_CRIGR</name>
<dbReference type="Proteomes" id="UP000001075">
    <property type="component" value="Unassembled WGS sequence"/>
</dbReference>
<dbReference type="AlphaFoldDB" id="G3IP70"/>
<dbReference type="PROSITE" id="PS51257">
    <property type="entry name" value="PROKAR_LIPOPROTEIN"/>
    <property type="match status" value="1"/>
</dbReference>
<accession>G3IP70</accession>